<dbReference type="PANTHER" id="PTHR33993">
    <property type="entry name" value="GLYOXALASE-RELATED"/>
    <property type="match status" value="1"/>
</dbReference>
<dbReference type="Proteomes" id="UP000431269">
    <property type="component" value="Chromosome"/>
</dbReference>
<dbReference type="InterPro" id="IPR029068">
    <property type="entry name" value="Glyas_Bleomycin-R_OHBP_Dase"/>
</dbReference>
<proteinExistence type="predicted"/>
<name>A0A6I6MNC6_9CAUL</name>
<dbReference type="AlphaFoldDB" id="A0A6I6MNC6"/>
<dbReference type="InterPro" id="IPR052164">
    <property type="entry name" value="Anthracycline_SecMetBiosynth"/>
</dbReference>
<dbReference type="Pfam" id="PF00903">
    <property type="entry name" value="Glyoxalase"/>
    <property type="match status" value="1"/>
</dbReference>
<dbReference type="KEGG" id="tsv:DSM104635_01680"/>
<dbReference type="Gene3D" id="3.10.180.10">
    <property type="entry name" value="2,3-Dihydroxybiphenyl 1,2-Dioxygenase, domain 1"/>
    <property type="match status" value="1"/>
</dbReference>
<dbReference type="EMBL" id="CP047045">
    <property type="protein sequence ID" value="QGZ94848.1"/>
    <property type="molecule type" value="Genomic_DNA"/>
</dbReference>
<keyword evidence="3" id="KW-1185">Reference proteome</keyword>
<gene>
    <name evidence="2" type="ORF">DSM104635_01680</name>
</gene>
<protein>
    <submittedName>
        <fullName evidence="2">Putative enzyme related to lactoylglutathione lyase</fullName>
    </submittedName>
</protein>
<evidence type="ECO:0000259" key="1">
    <source>
        <dbReference type="PROSITE" id="PS51819"/>
    </source>
</evidence>
<organism evidence="2 3">
    <name type="scientific">Terricaulis silvestris</name>
    <dbReference type="NCBI Taxonomy" id="2686094"/>
    <lineage>
        <taxon>Bacteria</taxon>
        <taxon>Pseudomonadati</taxon>
        <taxon>Pseudomonadota</taxon>
        <taxon>Alphaproteobacteria</taxon>
        <taxon>Caulobacterales</taxon>
        <taxon>Caulobacteraceae</taxon>
        <taxon>Terricaulis</taxon>
    </lineage>
</organism>
<dbReference type="PROSITE" id="PS51819">
    <property type="entry name" value="VOC"/>
    <property type="match status" value="1"/>
</dbReference>
<feature type="domain" description="VOC" evidence="1">
    <location>
        <begin position="4"/>
        <end position="117"/>
    </location>
</feature>
<keyword evidence="2" id="KW-0456">Lyase</keyword>
<dbReference type="GO" id="GO:0016829">
    <property type="term" value="F:lyase activity"/>
    <property type="evidence" value="ECO:0007669"/>
    <property type="project" value="UniProtKB-KW"/>
</dbReference>
<evidence type="ECO:0000313" key="2">
    <source>
        <dbReference type="EMBL" id="QGZ94848.1"/>
    </source>
</evidence>
<accession>A0A6I6MNC6</accession>
<reference evidence="3" key="1">
    <citation type="submission" date="2019-12" db="EMBL/GenBank/DDBJ databases">
        <title>Complete genome of Terracaulis silvestris 0127_4.</title>
        <authorList>
            <person name="Vieira S."/>
            <person name="Riedel T."/>
            <person name="Sproer C."/>
            <person name="Pascual J."/>
            <person name="Boedeker C."/>
            <person name="Overmann J."/>
        </authorList>
    </citation>
    <scope>NUCLEOTIDE SEQUENCE [LARGE SCALE GENOMIC DNA]</scope>
    <source>
        <strain evidence="3">0127_4</strain>
    </source>
</reference>
<dbReference type="SUPFAM" id="SSF54593">
    <property type="entry name" value="Glyoxalase/Bleomycin resistance protein/Dihydroxybiphenyl dioxygenase"/>
    <property type="match status" value="1"/>
</dbReference>
<dbReference type="InterPro" id="IPR037523">
    <property type="entry name" value="VOC_core"/>
</dbReference>
<dbReference type="InterPro" id="IPR004360">
    <property type="entry name" value="Glyas_Fos-R_dOase_dom"/>
</dbReference>
<sequence length="120" mass="13027">MIKKVAFTMLPVTDVPRARKFYEETLGLTVGLHGGKGDNWWIEYDLPLGGCIALSSFGPSKPGDGITLALEVEDLDSLMERLKAAGVEFKHGIIPGPHCRMAPCSDSEGNPILLHQLNPK</sequence>
<evidence type="ECO:0000313" key="3">
    <source>
        <dbReference type="Proteomes" id="UP000431269"/>
    </source>
</evidence>